<dbReference type="CDD" id="cd11341">
    <property type="entry name" value="AmyAc_Pullulanase_LD-like"/>
    <property type="match status" value="1"/>
</dbReference>
<dbReference type="Gene3D" id="3.20.20.80">
    <property type="entry name" value="Glycosidases"/>
    <property type="match status" value="1"/>
</dbReference>
<sequence length="671" mass="78446">MKIKYKNTNFFKEFDTKYAYKKPDLGIKFLSDSIQLKLWQPLAHKVRVFVYDKNNTSKIIQIFDSQKLDTIWKTFLPLELEGNYYQYQIWHPDGQINFALDPYAISLAAFDWEGDEKKIAFGALVNINSKKAGKKPKTLQTLNNNHTDNYIYELHVRDFTSLKSQKDFQNKLGTFNALLEADLFGYVKKLGISHVQLLPIQSVFSLNEQNQNILYKNKGSHWTTNYNWGYDPHNYFSINGQYSSNPNDPYVRIAEFRNLVAQAHQKGIGVIMDVVYNHMMTNNIFNNILDGYYYRDNAKIKPVIYAPLADERYMVRRLMIDSLKYFVQEFGIDGFRFDLSCFHHKETIDMIAKELRAINPNIILYGEAWKFSDLKYSQSYIKGISGNNIAFGYFNDTVRNAIKGDEHSKFQPGLISKFDKKLFKQYVSSVVGNISDFEFGEIKHSKVSYDLFANDIAINLNYVACHDGMTLWDKINTTTQNISFLQRIEMYRQALMMTVFCQGRQFVLAGTELLQSKPCDISGEEADKCVFGNYDDFNEQPDNNAWHWNSYKTTDYTNGLKWLHLENRDVQKYVFDFFKKLNKFRQQTEFFRLSTNQAIKENLKFQIVDQKRGILSLQIKVNKQTVEVIHNFSDSEFSYDKDKKVLFSSKINYTKGILQPHHSVLLEVKNG</sequence>
<dbReference type="SUPFAM" id="SSF81296">
    <property type="entry name" value="E set domains"/>
    <property type="match status" value="1"/>
</dbReference>
<dbReference type="GO" id="GO:0004553">
    <property type="term" value="F:hydrolase activity, hydrolyzing O-glycosyl compounds"/>
    <property type="evidence" value="ECO:0007669"/>
    <property type="project" value="InterPro"/>
</dbReference>
<dbReference type="EMBL" id="SOCN01000001">
    <property type="protein sequence ID" value="TDV24212.1"/>
    <property type="molecule type" value="Genomic_DNA"/>
</dbReference>
<keyword evidence="4" id="KW-1185">Reference proteome</keyword>
<dbReference type="Pfam" id="PF00128">
    <property type="entry name" value="Alpha-amylase"/>
    <property type="match status" value="1"/>
</dbReference>
<feature type="domain" description="Glycosyl hydrolase family 13 catalytic" evidence="2">
    <location>
        <begin position="168"/>
        <end position="561"/>
    </location>
</feature>
<gene>
    <name evidence="3" type="ORF">BCF59_0163</name>
</gene>
<evidence type="ECO:0000256" key="1">
    <source>
        <dbReference type="ARBA" id="ARBA00008061"/>
    </source>
</evidence>
<comment type="caution">
    <text evidence="3">The sequence shown here is derived from an EMBL/GenBank/DDBJ whole genome shotgun (WGS) entry which is preliminary data.</text>
</comment>
<dbReference type="SUPFAM" id="SSF51445">
    <property type="entry name" value="(Trans)glycosidases"/>
    <property type="match status" value="1"/>
</dbReference>
<name>A0A4R7UCP7_9BACT</name>
<dbReference type="PANTHER" id="PTHR43002">
    <property type="entry name" value="GLYCOGEN DEBRANCHING ENZYME"/>
    <property type="match status" value="1"/>
</dbReference>
<comment type="similarity">
    <text evidence="1">Belongs to the glycosyl hydrolase 13 family.</text>
</comment>
<dbReference type="AlphaFoldDB" id="A0A4R7UCP7"/>
<evidence type="ECO:0000259" key="2">
    <source>
        <dbReference type="SMART" id="SM00642"/>
    </source>
</evidence>
<dbReference type="SMART" id="SM00642">
    <property type="entry name" value="Aamy"/>
    <property type="match status" value="1"/>
</dbReference>
<dbReference type="InterPro" id="IPR013783">
    <property type="entry name" value="Ig-like_fold"/>
</dbReference>
<reference evidence="3 4" key="1">
    <citation type="submission" date="2019-03" db="EMBL/GenBank/DDBJ databases">
        <title>Genomic Encyclopedia of Archaeal and Bacterial Type Strains, Phase II (KMG-II): from individual species to whole genera.</title>
        <authorList>
            <person name="Goeker M."/>
        </authorList>
    </citation>
    <scope>NUCLEOTIDE SEQUENCE [LARGE SCALE GENOMIC DNA]</scope>
    <source>
        <strain evidence="3 4">ATCC 35214</strain>
    </source>
</reference>
<dbReference type="OrthoDB" id="9761875at2"/>
<dbReference type="InterPro" id="IPR006047">
    <property type="entry name" value="GH13_cat_dom"/>
</dbReference>
<dbReference type="Pfam" id="PF02922">
    <property type="entry name" value="CBM_48"/>
    <property type="match status" value="1"/>
</dbReference>
<dbReference type="CDD" id="cd02860">
    <property type="entry name" value="E_set_Pullulanase"/>
    <property type="match status" value="1"/>
</dbReference>
<evidence type="ECO:0000313" key="3">
    <source>
        <dbReference type="EMBL" id="TDV24212.1"/>
    </source>
</evidence>
<accession>A0A4R7UCP7</accession>
<proteinExistence type="inferred from homology"/>
<organism evidence="3 4">
    <name type="scientific">Mycoplasmopsis mustelae</name>
    <dbReference type="NCBI Taxonomy" id="171289"/>
    <lineage>
        <taxon>Bacteria</taxon>
        <taxon>Bacillati</taxon>
        <taxon>Mycoplasmatota</taxon>
        <taxon>Mycoplasmoidales</taxon>
        <taxon>Metamycoplasmataceae</taxon>
        <taxon>Mycoplasmopsis</taxon>
    </lineage>
</organism>
<protein>
    <submittedName>
        <fullName evidence="3">Pullulanase</fullName>
    </submittedName>
</protein>
<dbReference type="Proteomes" id="UP000295757">
    <property type="component" value="Unassembled WGS sequence"/>
</dbReference>
<evidence type="ECO:0000313" key="4">
    <source>
        <dbReference type="Proteomes" id="UP000295757"/>
    </source>
</evidence>
<dbReference type="GO" id="GO:0005975">
    <property type="term" value="P:carbohydrate metabolic process"/>
    <property type="evidence" value="ECO:0007669"/>
    <property type="project" value="InterPro"/>
</dbReference>
<dbReference type="Gene3D" id="2.60.40.10">
    <property type="entry name" value="Immunoglobulins"/>
    <property type="match status" value="1"/>
</dbReference>
<dbReference type="InterPro" id="IPR004193">
    <property type="entry name" value="Glyco_hydro_13_N"/>
</dbReference>
<dbReference type="RefSeq" id="WP_134110294.1">
    <property type="nucleotide sequence ID" value="NZ_SOCN01000001.1"/>
</dbReference>
<dbReference type="InterPro" id="IPR014756">
    <property type="entry name" value="Ig_E-set"/>
</dbReference>
<dbReference type="InterPro" id="IPR017853">
    <property type="entry name" value="GH"/>
</dbReference>